<dbReference type="NCBIfam" id="TIGR00092">
    <property type="entry name" value="redox-regulated ATPase YchF"/>
    <property type="match status" value="1"/>
</dbReference>
<dbReference type="OrthoDB" id="9810373at2"/>
<reference evidence="8" key="2">
    <citation type="submission" date="2011-03" db="EMBL/GenBank/DDBJ databases">
        <title>The complete genome of Desulfobacca acetoxidans DSM 11109.</title>
        <authorList>
            <consortium name="US DOE Joint Genome Institute (JGI-PGF)"/>
            <person name="Lucas S."/>
            <person name="Copeland A."/>
            <person name="Lapidus A."/>
            <person name="Bruce D."/>
            <person name="Goodwin L."/>
            <person name="Pitluck S."/>
            <person name="Peters L."/>
            <person name="Kyrpides N."/>
            <person name="Mavromatis K."/>
            <person name="Ivanova N."/>
            <person name="Ovchinnikova G."/>
            <person name="Teshima H."/>
            <person name="Detter J.C."/>
            <person name="Han C."/>
            <person name="Land M."/>
            <person name="Hauser L."/>
            <person name="Markowitz V."/>
            <person name="Cheng J.-F."/>
            <person name="Hugenholtz P."/>
            <person name="Woyke T."/>
            <person name="Wu D."/>
            <person name="Spring S."/>
            <person name="Schueler E."/>
            <person name="Brambilla E."/>
            <person name="Klenk H.-P."/>
            <person name="Eisen J.A."/>
        </authorList>
    </citation>
    <scope>NUCLEOTIDE SEQUENCE [LARGE SCALE GENOMIC DNA]</scope>
    <source>
        <strain evidence="8">ATCC 700848 / DSM 11109 / ASRB2</strain>
    </source>
</reference>
<dbReference type="InterPro" id="IPR012676">
    <property type="entry name" value="TGS-like"/>
</dbReference>
<dbReference type="FunFam" id="3.10.20.30:FF:000001">
    <property type="entry name" value="Ribosome-binding ATPase YchF"/>
    <property type="match status" value="1"/>
</dbReference>
<dbReference type="Gene3D" id="3.10.20.30">
    <property type="match status" value="1"/>
</dbReference>
<dbReference type="SUPFAM" id="SSF81271">
    <property type="entry name" value="TGS-like"/>
    <property type="match status" value="1"/>
</dbReference>
<dbReference type="GO" id="GO:0043023">
    <property type="term" value="F:ribosomal large subunit binding"/>
    <property type="evidence" value="ECO:0007669"/>
    <property type="project" value="UniProtKB-UniRule"/>
</dbReference>
<dbReference type="CDD" id="cd01900">
    <property type="entry name" value="YchF"/>
    <property type="match status" value="1"/>
</dbReference>
<dbReference type="PANTHER" id="PTHR23305:SF18">
    <property type="entry name" value="OBG-TYPE G DOMAIN-CONTAINING PROTEIN"/>
    <property type="match status" value="1"/>
</dbReference>
<dbReference type="InterPro" id="IPR041706">
    <property type="entry name" value="YchF_N"/>
</dbReference>
<proteinExistence type="inferred from homology"/>
<comment type="function">
    <text evidence="5">ATPase that binds to both the 70S ribosome and the 50S ribosomal subunit in a nucleotide-independent manner.</text>
</comment>
<dbReference type="PRINTS" id="PR00326">
    <property type="entry name" value="GTP1OBG"/>
</dbReference>
<dbReference type="eggNOG" id="COG0012">
    <property type="taxonomic scope" value="Bacteria"/>
</dbReference>
<keyword evidence="8" id="KW-1185">Reference proteome</keyword>
<accession>F2NI66</accession>
<evidence type="ECO:0000256" key="4">
    <source>
        <dbReference type="ARBA" id="ARBA00022842"/>
    </source>
</evidence>
<dbReference type="SUPFAM" id="SSF52540">
    <property type="entry name" value="P-loop containing nucleoside triphosphate hydrolases"/>
    <property type="match status" value="1"/>
</dbReference>
<keyword evidence="4" id="KW-0460">Magnesium</keyword>
<evidence type="ECO:0000313" key="7">
    <source>
        <dbReference type="EMBL" id="AEB09835.1"/>
    </source>
</evidence>
<dbReference type="InterPro" id="IPR031167">
    <property type="entry name" value="G_OBG"/>
</dbReference>
<dbReference type="GO" id="GO:0005524">
    <property type="term" value="F:ATP binding"/>
    <property type="evidence" value="ECO:0007669"/>
    <property type="project" value="UniProtKB-UniRule"/>
</dbReference>
<dbReference type="FunFam" id="1.10.150.300:FF:000001">
    <property type="entry name" value="Ribosome-binding ATPase YchF"/>
    <property type="match status" value="1"/>
</dbReference>
<protein>
    <recommendedName>
        <fullName evidence="5">Ribosome-binding ATPase YchF</fullName>
    </recommendedName>
</protein>
<feature type="domain" description="OBG-type G" evidence="6">
    <location>
        <begin position="3"/>
        <end position="278"/>
    </location>
</feature>
<dbReference type="InterPro" id="IPR027417">
    <property type="entry name" value="P-loop_NTPase"/>
</dbReference>
<dbReference type="InterPro" id="IPR004396">
    <property type="entry name" value="ATPase_YchF/OLA1"/>
</dbReference>
<dbReference type="InterPro" id="IPR013029">
    <property type="entry name" value="YchF_C"/>
</dbReference>
<dbReference type="Proteomes" id="UP000000483">
    <property type="component" value="Chromosome"/>
</dbReference>
<evidence type="ECO:0000256" key="1">
    <source>
        <dbReference type="ARBA" id="ARBA00022723"/>
    </source>
</evidence>
<dbReference type="Pfam" id="PF01926">
    <property type="entry name" value="MMR_HSR1"/>
    <property type="match status" value="1"/>
</dbReference>
<gene>
    <name evidence="5" type="primary">ychF</name>
    <name evidence="7" type="ordered locus">Desac_2004</name>
</gene>
<dbReference type="RefSeq" id="WP_013706944.1">
    <property type="nucleotide sequence ID" value="NC_015388.1"/>
</dbReference>
<keyword evidence="3 5" id="KW-0067">ATP-binding</keyword>
<organism evidence="7 8">
    <name type="scientific">Desulfobacca acetoxidans (strain ATCC 700848 / DSM 11109 / ASRB2)</name>
    <dbReference type="NCBI Taxonomy" id="880072"/>
    <lineage>
        <taxon>Bacteria</taxon>
        <taxon>Pseudomonadati</taxon>
        <taxon>Thermodesulfobacteriota</taxon>
        <taxon>Desulfobaccia</taxon>
        <taxon>Desulfobaccales</taxon>
        <taxon>Desulfobaccaceae</taxon>
        <taxon>Desulfobacca</taxon>
    </lineage>
</organism>
<dbReference type="GO" id="GO:0005525">
    <property type="term" value="F:GTP binding"/>
    <property type="evidence" value="ECO:0007669"/>
    <property type="project" value="InterPro"/>
</dbReference>
<evidence type="ECO:0000313" key="8">
    <source>
        <dbReference type="Proteomes" id="UP000000483"/>
    </source>
</evidence>
<dbReference type="PROSITE" id="PS51710">
    <property type="entry name" value="G_OBG"/>
    <property type="match status" value="1"/>
</dbReference>
<evidence type="ECO:0000256" key="5">
    <source>
        <dbReference type="HAMAP-Rule" id="MF_00944"/>
    </source>
</evidence>
<reference evidence="7 8" key="1">
    <citation type="journal article" date="2011" name="Stand. Genomic Sci.">
        <title>Complete genome sequence of the acetate-degrading sulfate reducer Desulfobacca acetoxidans type strain (ASRB2).</title>
        <authorList>
            <person name="Goker M."/>
            <person name="Teshima H."/>
            <person name="Lapidus A."/>
            <person name="Nolan M."/>
            <person name="Lucas S."/>
            <person name="Hammon N."/>
            <person name="Deshpande S."/>
            <person name="Cheng J.F."/>
            <person name="Tapia R."/>
            <person name="Han C."/>
            <person name="Goodwin L."/>
            <person name="Pitluck S."/>
            <person name="Huntemann M."/>
            <person name="Liolios K."/>
            <person name="Ivanova N."/>
            <person name="Pagani I."/>
            <person name="Mavromatis K."/>
            <person name="Ovchinikova G."/>
            <person name="Pati A."/>
            <person name="Chen A."/>
            <person name="Palaniappan K."/>
            <person name="Land M."/>
            <person name="Hauser L."/>
            <person name="Brambilla E.M."/>
            <person name="Rohde M."/>
            <person name="Spring S."/>
            <person name="Detter J.C."/>
            <person name="Woyke T."/>
            <person name="Bristow J."/>
            <person name="Eisen J.A."/>
            <person name="Markowitz V."/>
            <person name="Hugenholtz P."/>
            <person name="Kyrpides N.C."/>
            <person name="Klenk H.P."/>
        </authorList>
    </citation>
    <scope>NUCLEOTIDE SEQUENCE [LARGE SCALE GENOMIC DNA]</scope>
    <source>
        <strain evidence="8">ATCC 700848 / DSM 11109 / ASRB2</strain>
    </source>
</reference>
<evidence type="ECO:0000256" key="2">
    <source>
        <dbReference type="ARBA" id="ARBA00022741"/>
    </source>
</evidence>
<dbReference type="GO" id="GO:0005737">
    <property type="term" value="C:cytoplasm"/>
    <property type="evidence" value="ECO:0007669"/>
    <property type="project" value="TreeGrafter"/>
</dbReference>
<dbReference type="HOGENOM" id="CLU_018395_0_1_7"/>
<keyword evidence="2 5" id="KW-0547">Nucleotide-binding</keyword>
<evidence type="ECO:0000256" key="3">
    <source>
        <dbReference type="ARBA" id="ARBA00022840"/>
    </source>
</evidence>
<dbReference type="InterPro" id="IPR023192">
    <property type="entry name" value="TGS-like_dom_sf"/>
</dbReference>
<sequence length="364" mass="40035">MSCRCGLVGLPNVGKSTLFNALTAGRAEVAGYPFTTINPNTGIVPVPDPRLATLAELLKPPKVTPTTIEFVDIAGLIQGASQGEGLGNQFLAHIRDVDLLVHVVRCFEAEDIPHAAPSLEPARDVEVIDTELLLADLEIIGRQILKTEKAAKSGDKKTLANLKILQRLEAWLNEGRWASTLVCSDSERERLAELPLLTRKPYLLVANFGETEWHNRRFLPALEKLARERQVPLIPILGELEAELLDLPPEERQEFLAAAGVAESGLARLIQASYQLLHLITFYTIVGPEVRAWTAPAGTQASRCAGKIHSDMEKGFIKVEVMHFADLTRLGSAAKVKEAGLLHVEGRDYPVQDGEILLFRFQIR</sequence>
<dbReference type="AlphaFoldDB" id="F2NI66"/>
<dbReference type="HAMAP" id="MF_00944">
    <property type="entry name" value="YchF_OLA1_ATPase"/>
    <property type="match status" value="1"/>
</dbReference>
<dbReference type="GO" id="GO:0016887">
    <property type="term" value="F:ATP hydrolysis activity"/>
    <property type="evidence" value="ECO:0007669"/>
    <property type="project" value="UniProtKB-UniRule"/>
</dbReference>
<name>F2NI66_DESAR</name>
<dbReference type="EMBL" id="CP002629">
    <property type="protein sequence ID" value="AEB09835.1"/>
    <property type="molecule type" value="Genomic_DNA"/>
</dbReference>
<evidence type="ECO:0000259" key="6">
    <source>
        <dbReference type="PROSITE" id="PS51710"/>
    </source>
</evidence>
<feature type="binding site" evidence="5">
    <location>
        <begin position="12"/>
        <end position="17"/>
    </location>
    <ligand>
        <name>ATP</name>
        <dbReference type="ChEBI" id="CHEBI:30616"/>
    </ligand>
</feature>
<dbReference type="Gene3D" id="1.10.150.300">
    <property type="entry name" value="TGS-like domain"/>
    <property type="match status" value="1"/>
</dbReference>
<dbReference type="InterPro" id="IPR012675">
    <property type="entry name" value="Beta-grasp_dom_sf"/>
</dbReference>
<comment type="similarity">
    <text evidence="5">Belongs to the TRAFAC class OBG-HflX-like GTPase superfamily. OBG GTPase family. YchF/OLA1 subfamily.</text>
</comment>
<dbReference type="STRING" id="880072.Desac_2004"/>
<keyword evidence="1" id="KW-0479">Metal-binding</keyword>
<dbReference type="Gene3D" id="3.40.50.300">
    <property type="entry name" value="P-loop containing nucleotide triphosphate hydrolases"/>
    <property type="match status" value="1"/>
</dbReference>
<dbReference type="PIRSF" id="PIRSF006641">
    <property type="entry name" value="CHP00092"/>
    <property type="match status" value="1"/>
</dbReference>
<dbReference type="Pfam" id="PF06071">
    <property type="entry name" value="YchF-GTPase_C"/>
    <property type="match status" value="1"/>
</dbReference>
<dbReference type="KEGG" id="dao:Desac_2004"/>
<dbReference type="GO" id="GO:0046872">
    <property type="term" value="F:metal ion binding"/>
    <property type="evidence" value="ECO:0007669"/>
    <property type="project" value="UniProtKB-KW"/>
</dbReference>
<dbReference type="PANTHER" id="PTHR23305">
    <property type="entry name" value="OBG GTPASE FAMILY"/>
    <property type="match status" value="1"/>
</dbReference>
<dbReference type="InterPro" id="IPR006073">
    <property type="entry name" value="GTP-bd"/>
</dbReference>